<evidence type="ECO:0000313" key="2">
    <source>
        <dbReference type="EMBL" id="KAF4307559.1"/>
    </source>
</evidence>
<organism evidence="2 3">
    <name type="scientific">Botryosphaeria dothidea</name>
    <dbReference type="NCBI Taxonomy" id="55169"/>
    <lineage>
        <taxon>Eukaryota</taxon>
        <taxon>Fungi</taxon>
        <taxon>Dikarya</taxon>
        <taxon>Ascomycota</taxon>
        <taxon>Pezizomycotina</taxon>
        <taxon>Dothideomycetes</taxon>
        <taxon>Dothideomycetes incertae sedis</taxon>
        <taxon>Botryosphaeriales</taxon>
        <taxon>Botryosphaeriaceae</taxon>
        <taxon>Botryosphaeria</taxon>
    </lineage>
</organism>
<comment type="caution">
    <text evidence="2">The sequence shown here is derived from an EMBL/GenBank/DDBJ whole genome shotgun (WGS) entry which is preliminary data.</text>
</comment>
<reference evidence="2" key="1">
    <citation type="submission" date="2020-04" db="EMBL/GenBank/DDBJ databases">
        <title>Genome Assembly and Annotation of Botryosphaeria dothidea sdau 11-99, a Latent Pathogen of Apple Fruit Ring Rot in China.</title>
        <authorList>
            <person name="Yu C."/>
            <person name="Diao Y."/>
            <person name="Lu Q."/>
            <person name="Zhao J."/>
            <person name="Cui S."/>
            <person name="Peng C."/>
            <person name="He B."/>
            <person name="Liu H."/>
        </authorList>
    </citation>
    <scope>NUCLEOTIDE SEQUENCE [LARGE SCALE GENOMIC DNA]</scope>
    <source>
        <strain evidence="2">Sdau11-99</strain>
    </source>
</reference>
<feature type="region of interest" description="Disordered" evidence="1">
    <location>
        <begin position="338"/>
        <end position="358"/>
    </location>
</feature>
<gene>
    <name evidence="2" type="ORF">GTA08_BOTSDO04543</name>
</gene>
<protein>
    <recommendedName>
        <fullName evidence="4">Histidine kinase group protein</fullName>
    </recommendedName>
</protein>
<evidence type="ECO:0000256" key="1">
    <source>
        <dbReference type="SAM" id="MobiDB-lite"/>
    </source>
</evidence>
<feature type="region of interest" description="Disordered" evidence="1">
    <location>
        <begin position="688"/>
        <end position="781"/>
    </location>
</feature>
<sequence>MAKTKGPANPARQSCTQPNPPSTAALIICRNKHWRYISSFHGPWLQLPPEILESLAHSNYHAPRPHPIDPAVFYDLVKIRKAVDEATNLAVRATSGLTSAALSSQANAANGILGSAAQLGLGYVGGGQNAKLSRERKYRMRELATQKLSHAYRLDEIAASVATMQSASTLEDVAHLVLQRSGADVDAKYVHFFHEKIPSRMMVEYTPLDPLNEIISDRPNDASPLRTRALARLFKEDYTGAARDLTDGLAVARYMQQQHRVGKDQLILAKTAREEAEARRANPRDLRDQLVKEEDQPSSLETQLLFHRAGVYFTMACQHVRDALAGLKAFEAQRKAQKDALEPGAEPPPLSFEEKEAHRNRLENRKLVKTYAKRALRDYIAFLSHFDYTPGLDPTIAENFLNKVNDAANGARSSRSSYQQRVQELTGAASEMNGETSNALIPRQRETERNANGHGTWSLPPPEVHQVSALFSSTPPASLPPYPPPPHARPASNNPAINAFAESQEAITYHPLLTDALHSLLLCHALVQTPPTELRRHAHNVARVARVCDGHPIFLAARSPARADWLEVLRRAGNWIELGQSWEQLCRPAPLPGASGNSSASSNSGSSSSSSTELLRPRSGSAGSSAKEPEAQRRERRRHEAILDALADERVFDEESFQRALKARERRDREDEEQGDAALTAHLELELEQEGQQRQQPEQKRWAQGDGKEYPVSTERAEAIARWVREAPLSTGEGTKKRRGKKGGRKKEGAKSEINEGVQALEGLDIRGQVEDEGVGGEISE</sequence>
<evidence type="ECO:0000313" key="3">
    <source>
        <dbReference type="Proteomes" id="UP000572817"/>
    </source>
</evidence>
<feature type="compositionally biased region" description="Low complexity" evidence="1">
    <location>
        <begin position="593"/>
        <end position="611"/>
    </location>
</feature>
<feature type="compositionally biased region" description="Basic and acidic residues" evidence="1">
    <location>
        <begin position="627"/>
        <end position="636"/>
    </location>
</feature>
<proteinExistence type="predicted"/>
<feature type="compositionally biased region" description="Acidic residues" evidence="1">
    <location>
        <begin position="771"/>
        <end position="781"/>
    </location>
</feature>
<name>A0A8H4IUU0_9PEZI</name>
<feature type="region of interest" description="Disordered" evidence="1">
    <location>
        <begin position="274"/>
        <end position="294"/>
    </location>
</feature>
<dbReference type="EMBL" id="WWBZ02000022">
    <property type="protein sequence ID" value="KAF4307559.1"/>
    <property type="molecule type" value="Genomic_DNA"/>
</dbReference>
<feature type="region of interest" description="Disordered" evidence="1">
    <location>
        <begin position="428"/>
        <end position="459"/>
    </location>
</feature>
<feature type="compositionally biased region" description="Basic residues" evidence="1">
    <location>
        <begin position="736"/>
        <end position="745"/>
    </location>
</feature>
<keyword evidence="3" id="KW-1185">Reference proteome</keyword>
<dbReference type="Proteomes" id="UP000572817">
    <property type="component" value="Unassembled WGS sequence"/>
</dbReference>
<feature type="compositionally biased region" description="Basic and acidic residues" evidence="1">
    <location>
        <begin position="697"/>
        <end position="725"/>
    </location>
</feature>
<dbReference type="AlphaFoldDB" id="A0A8H4IUU0"/>
<dbReference type="OrthoDB" id="420046at2759"/>
<accession>A0A8H4IUU0</accession>
<evidence type="ECO:0008006" key="4">
    <source>
        <dbReference type="Google" id="ProtNLM"/>
    </source>
</evidence>
<feature type="region of interest" description="Disordered" evidence="1">
    <location>
        <begin position="589"/>
        <end position="636"/>
    </location>
</feature>